<feature type="transmembrane region" description="Helical" evidence="6">
    <location>
        <begin position="804"/>
        <end position="824"/>
    </location>
</feature>
<dbReference type="RefSeq" id="XP_003031287.1">
    <property type="nucleotide sequence ID" value="XM_003031241.1"/>
</dbReference>
<dbReference type="AlphaFoldDB" id="D8Q7B2"/>
<evidence type="ECO:0000313" key="9">
    <source>
        <dbReference type="EMBL" id="EFI96384.1"/>
    </source>
</evidence>
<dbReference type="InterPro" id="IPR000595">
    <property type="entry name" value="cNMP-bd_dom"/>
</dbReference>
<dbReference type="Pfam" id="PF01740">
    <property type="entry name" value="STAS"/>
    <property type="match status" value="1"/>
</dbReference>
<dbReference type="Proteomes" id="UP000007431">
    <property type="component" value="Unassembled WGS sequence"/>
</dbReference>
<dbReference type="GeneID" id="9587336"/>
<dbReference type="VEuPathDB" id="FungiDB:SCHCODRAFT_02629455"/>
<dbReference type="CDD" id="cd00038">
    <property type="entry name" value="CAP_ED"/>
    <property type="match status" value="1"/>
</dbReference>
<evidence type="ECO:0000256" key="3">
    <source>
        <dbReference type="ARBA" id="ARBA00022989"/>
    </source>
</evidence>
<feature type="region of interest" description="Disordered" evidence="5">
    <location>
        <begin position="1"/>
        <end position="22"/>
    </location>
</feature>
<dbReference type="Pfam" id="PF00027">
    <property type="entry name" value="cNMP_binding"/>
    <property type="match status" value="1"/>
</dbReference>
<proteinExistence type="predicted"/>
<dbReference type="Pfam" id="PF00916">
    <property type="entry name" value="Sulfate_transp"/>
    <property type="match status" value="1"/>
</dbReference>
<feature type="region of interest" description="Disordered" evidence="5">
    <location>
        <begin position="36"/>
        <end position="103"/>
    </location>
</feature>
<dbReference type="PROSITE" id="PS50801">
    <property type="entry name" value="STAS"/>
    <property type="match status" value="1"/>
</dbReference>
<feature type="transmembrane region" description="Helical" evidence="6">
    <location>
        <begin position="300"/>
        <end position="320"/>
    </location>
</feature>
<evidence type="ECO:0000256" key="2">
    <source>
        <dbReference type="ARBA" id="ARBA00022692"/>
    </source>
</evidence>
<organism evidence="10">
    <name type="scientific">Schizophyllum commune (strain H4-8 / FGSC 9210)</name>
    <name type="common">Split gill fungus</name>
    <dbReference type="NCBI Taxonomy" id="578458"/>
    <lineage>
        <taxon>Eukaryota</taxon>
        <taxon>Fungi</taxon>
        <taxon>Dikarya</taxon>
        <taxon>Basidiomycota</taxon>
        <taxon>Agaricomycotina</taxon>
        <taxon>Agaricomycetes</taxon>
        <taxon>Agaricomycetidae</taxon>
        <taxon>Agaricales</taxon>
        <taxon>Schizophyllaceae</taxon>
        <taxon>Schizophyllum</taxon>
    </lineage>
</organism>
<dbReference type="STRING" id="578458.D8Q7B2"/>
<evidence type="ECO:0000256" key="1">
    <source>
        <dbReference type="ARBA" id="ARBA00004141"/>
    </source>
</evidence>
<feature type="compositionally biased region" description="Basic and acidic residues" evidence="5">
    <location>
        <begin position="227"/>
        <end position="245"/>
    </location>
</feature>
<sequence>MSTPSAFDAPAKASPAAGIASATASATAVDVARYGESRQLATTPPRDISTRRPSIQRGTESTSASVGSRAGLLHTRFNNQNGSPASSLSLSSSLARAAPHSQDSIRASTVQLSNMIMPSPRHDSPRQNYVFPMIAPDEAFIPEQPLDEAASTGSSILDDVSSTRSLEGTPMQASGLTLLRPPTLSVDQVHGDDLSPTPDDSTPTPGDASSPGSPTPVASPRGHHQTLPHDHHSEPTPAHDADEHTPLLVVTPPQNGDAPSSPPRKQSPSRSEKLLKTIRGTLTRDAAADVATQGLKALPAVLLGTLLNILDAVSYGILVFPTAEPFISLGITSAGVSMFFITAVVSQLVYTLGGSSFKGGNGSMMIEVVPFFHILSSSITTDIGLEPGNERAIAATTLAAYALSSILTGLTFLLLGFFKLGNVMGFFPRHILVGCIGGIGVFLIITGLCVSTGLEDTEFTYTLDTLKFFLLDGRNLMMWALPFGLAAVLRLVTSFATFSERAGQLIFPGYFVLIPAIFYVVVLSARLNLGELRNAGWLFDVGGGEGKWYTFYEFFDFRQIRWGALWATLPTQFALLFFNILHPPLNVPALAVSLNEDVDTNKELTAHGYSNVIAGLLGTPPNYLVYVNTLLFYRVGGTTRISGLLLAGATLLLLFVGTGPIAYLPIMEVGALIFVLGIDLVKEALWDTRHRTSRTEYITIVSIMICMTLWDFVVGVLFGIVVSCFFFVVQNSQRRSIRSVHTGETVMSTVRRPSSQRAYIREVSKQTAIMRLQGFLFFGTITYVEETIKQLLDGAKWQRSPIRFLILDFALVAGVDMSAAEAFVRIQRMLGARGVTLVLCGLAVESPVGRALESVDLLSSPGVEVFSSFNDALEWTENMYLRTWFRSQKAETSALMLPGRQDGDIIAVEHLGSMVGSPRYSHIQDVGNRILSADHISSTDESAAHGEPLDTLVKAFSSYSKLDPKRLQPITKYLERMRLPMGHVLWQQDDEPDGLYIIEAGILRAIYHFSDPARSIEESMVPGTLAGELSALSGLPRNATTVVEQPAVVWRLSLDTMRRMEKEGPELAREFLGLVLKSAKVDYDILLSALATRT</sequence>
<feature type="transmembrane region" description="Helical" evidence="6">
    <location>
        <begin position="644"/>
        <end position="677"/>
    </location>
</feature>
<feature type="compositionally biased region" description="Low complexity" evidence="5">
    <location>
        <begin position="83"/>
        <end position="101"/>
    </location>
</feature>
<feature type="compositionally biased region" description="Polar residues" evidence="5">
    <location>
        <begin position="51"/>
        <end position="66"/>
    </location>
</feature>
<evidence type="ECO:0000313" key="10">
    <source>
        <dbReference type="Proteomes" id="UP000007431"/>
    </source>
</evidence>
<feature type="transmembrane region" description="Helical" evidence="6">
    <location>
        <begin position="326"/>
        <end position="350"/>
    </location>
</feature>
<feature type="transmembrane region" description="Helical" evidence="6">
    <location>
        <begin position="476"/>
        <end position="498"/>
    </location>
</feature>
<reference evidence="9 10" key="1">
    <citation type="journal article" date="2010" name="Nat. Biotechnol.">
        <title>Genome sequence of the model mushroom Schizophyllum commune.</title>
        <authorList>
            <person name="Ohm R.A."/>
            <person name="de Jong J.F."/>
            <person name="Lugones L.G."/>
            <person name="Aerts A."/>
            <person name="Kothe E."/>
            <person name="Stajich J.E."/>
            <person name="de Vries R.P."/>
            <person name="Record E."/>
            <person name="Levasseur A."/>
            <person name="Baker S.E."/>
            <person name="Bartholomew K.A."/>
            <person name="Coutinho P.M."/>
            <person name="Erdmann S."/>
            <person name="Fowler T.J."/>
            <person name="Gathman A.C."/>
            <person name="Lombard V."/>
            <person name="Henrissat B."/>
            <person name="Knabe N."/>
            <person name="Kuees U."/>
            <person name="Lilly W.W."/>
            <person name="Lindquist E."/>
            <person name="Lucas S."/>
            <person name="Magnuson J.K."/>
            <person name="Piumi F."/>
            <person name="Raudaskoski M."/>
            <person name="Salamov A."/>
            <person name="Schmutz J."/>
            <person name="Schwarze F.W.M.R."/>
            <person name="vanKuyk P.A."/>
            <person name="Horton J.S."/>
            <person name="Grigoriev I.V."/>
            <person name="Woesten H.A.B."/>
        </authorList>
    </citation>
    <scope>NUCLEOTIDE SEQUENCE [LARGE SCALE GENOMIC DNA]</scope>
    <source>
        <strain evidence="10">H4-8 / FGSC 9210</strain>
    </source>
</reference>
<keyword evidence="2 6" id="KW-0812">Transmembrane</keyword>
<dbReference type="eggNOG" id="KOG0236">
    <property type="taxonomic scope" value="Eukaryota"/>
</dbReference>
<keyword evidence="3 6" id="KW-1133">Transmembrane helix</keyword>
<evidence type="ECO:0000256" key="4">
    <source>
        <dbReference type="ARBA" id="ARBA00023136"/>
    </source>
</evidence>
<dbReference type="SUPFAM" id="SSF51206">
    <property type="entry name" value="cAMP-binding domain-like"/>
    <property type="match status" value="1"/>
</dbReference>
<evidence type="ECO:0000259" key="7">
    <source>
        <dbReference type="PROSITE" id="PS50042"/>
    </source>
</evidence>
<feature type="transmembrane region" description="Helical" evidence="6">
    <location>
        <begin position="697"/>
        <end position="729"/>
    </location>
</feature>
<dbReference type="InParanoid" id="D8Q7B2"/>
<dbReference type="SUPFAM" id="SSF52091">
    <property type="entry name" value="SpoIIaa-like"/>
    <property type="match status" value="1"/>
</dbReference>
<dbReference type="Gene3D" id="3.30.750.24">
    <property type="entry name" value="STAS domain"/>
    <property type="match status" value="1"/>
</dbReference>
<dbReference type="EMBL" id="GL377307">
    <property type="protein sequence ID" value="EFI96384.1"/>
    <property type="molecule type" value="Genomic_DNA"/>
</dbReference>
<dbReference type="Gene3D" id="2.60.120.10">
    <property type="entry name" value="Jelly Rolls"/>
    <property type="match status" value="1"/>
</dbReference>
<dbReference type="SMART" id="SM00100">
    <property type="entry name" value="cNMP"/>
    <property type="match status" value="1"/>
</dbReference>
<feature type="domain" description="Cyclic nucleotide-binding" evidence="7">
    <location>
        <begin position="958"/>
        <end position="1078"/>
    </location>
</feature>
<dbReference type="HOGENOM" id="CLU_003182_0_3_1"/>
<dbReference type="OrthoDB" id="409725at2759"/>
<dbReference type="InterPro" id="IPR011547">
    <property type="entry name" value="SLC26A/SulP_dom"/>
</dbReference>
<dbReference type="InterPro" id="IPR036513">
    <property type="entry name" value="STAS_dom_sf"/>
</dbReference>
<dbReference type="InterPro" id="IPR002645">
    <property type="entry name" value="STAS_dom"/>
</dbReference>
<feature type="compositionally biased region" description="Polar residues" evidence="5">
    <location>
        <begin position="160"/>
        <end position="175"/>
    </location>
</feature>
<feature type="transmembrane region" description="Helical" evidence="6">
    <location>
        <begin position="505"/>
        <end position="525"/>
    </location>
</feature>
<feature type="transmembrane region" description="Helical" evidence="6">
    <location>
        <begin position="430"/>
        <end position="454"/>
    </location>
</feature>
<dbReference type="GO" id="GO:0016020">
    <property type="term" value="C:membrane"/>
    <property type="evidence" value="ECO:0007669"/>
    <property type="project" value="UniProtKB-SubCell"/>
</dbReference>
<dbReference type="PROSITE" id="PS50042">
    <property type="entry name" value="CNMP_BINDING_3"/>
    <property type="match status" value="1"/>
</dbReference>
<accession>D8Q7B2</accession>
<comment type="subcellular location">
    <subcellularLocation>
        <location evidence="1">Membrane</location>
        <topology evidence="1">Multi-pass membrane protein</topology>
    </subcellularLocation>
</comment>
<protein>
    <recommendedName>
        <fullName evidence="11">STAS domain-containing protein</fullName>
    </recommendedName>
</protein>
<dbReference type="CDD" id="cd07042">
    <property type="entry name" value="STAS_SulP_like_sulfate_transporter"/>
    <property type="match status" value="1"/>
</dbReference>
<evidence type="ECO:0000256" key="5">
    <source>
        <dbReference type="SAM" id="MobiDB-lite"/>
    </source>
</evidence>
<evidence type="ECO:0008006" key="11">
    <source>
        <dbReference type="Google" id="ProtNLM"/>
    </source>
</evidence>
<dbReference type="InterPro" id="IPR014710">
    <property type="entry name" value="RmlC-like_jellyroll"/>
</dbReference>
<dbReference type="InterPro" id="IPR052706">
    <property type="entry name" value="Membrane-Transporter-like"/>
</dbReference>
<evidence type="ECO:0000259" key="8">
    <source>
        <dbReference type="PROSITE" id="PS50801"/>
    </source>
</evidence>
<dbReference type="KEGG" id="scm:SCHCO_02629455"/>
<name>D8Q7B2_SCHCM</name>
<feature type="compositionally biased region" description="Low complexity" evidence="5">
    <location>
        <begin position="194"/>
        <end position="216"/>
    </location>
</feature>
<feature type="transmembrane region" description="Helical" evidence="6">
    <location>
        <begin position="392"/>
        <end position="418"/>
    </location>
</feature>
<feature type="region of interest" description="Disordered" evidence="5">
    <location>
        <begin position="160"/>
        <end position="272"/>
    </location>
</feature>
<dbReference type="OMA" id="ENEDFWF"/>
<keyword evidence="10" id="KW-1185">Reference proteome</keyword>
<dbReference type="FunCoup" id="D8Q7B2">
    <property type="interactions" value="11"/>
</dbReference>
<keyword evidence="4 6" id="KW-0472">Membrane</keyword>
<dbReference type="InterPro" id="IPR018490">
    <property type="entry name" value="cNMP-bd_dom_sf"/>
</dbReference>
<dbReference type="PANTHER" id="PTHR43310:SF4">
    <property type="entry name" value="AFR304WP"/>
    <property type="match status" value="1"/>
</dbReference>
<gene>
    <name evidence="9" type="ORF">SCHCODRAFT_68424</name>
</gene>
<feature type="domain" description="STAS" evidence="8">
    <location>
        <begin position="769"/>
        <end position="876"/>
    </location>
</feature>
<evidence type="ECO:0000256" key="6">
    <source>
        <dbReference type="SAM" id="Phobius"/>
    </source>
</evidence>
<dbReference type="PANTHER" id="PTHR43310">
    <property type="entry name" value="SULFATE TRANSPORTER YBAR-RELATED"/>
    <property type="match status" value="1"/>
</dbReference>